<evidence type="ECO:0000256" key="5">
    <source>
        <dbReference type="ARBA" id="ARBA00023136"/>
    </source>
</evidence>
<dbReference type="InterPro" id="IPR017039">
    <property type="entry name" value="Virul_fac_BrkB"/>
</dbReference>
<name>A0A419S455_9SPHI</name>
<keyword evidence="8" id="KW-1185">Reference proteome</keyword>
<evidence type="ECO:0000313" key="8">
    <source>
        <dbReference type="Proteomes" id="UP000283433"/>
    </source>
</evidence>
<keyword evidence="2" id="KW-1003">Cell membrane</keyword>
<reference evidence="7 8" key="1">
    <citation type="submission" date="2016-07" db="EMBL/GenBank/DDBJ databases">
        <title>Genome of Pelobium manganitolerans.</title>
        <authorList>
            <person name="Wu S."/>
            <person name="Wang G."/>
        </authorList>
    </citation>
    <scope>NUCLEOTIDE SEQUENCE [LARGE SCALE GENOMIC DNA]</scope>
    <source>
        <strain evidence="7 8">YS-25</strain>
    </source>
</reference>
<comment type="caution">
    <text evidence="7">The sequence shown here is derived from an EMBL/GenBank/DDBJ whole genome shotgun (WGS) entry which is preliminary data.</text>
</comment>
<dbReference type="EMBL" id="MBTA01000026">
    <property type="protein sequence ID" value="RKD14440.1"/>
    <property type="molecule type" value="Genomic_DNA"/>
</dbReference>
<accession>A0A419S455</accession>
<dbReference type="PANTHER" id="PTHR30213">
    <property type="entry name" value="INNER MEMBRANE PROTEIN YHJD"/>
    <property type="match status" value="1"/>
</dbReference>
<dbReference type="PIRSF" id="PIRSF035875">
    <property type="entry name" value="RNase_BN"/>
    <property type="match status" value="1"/>
</dbReference>
<dbReference type="GO" id="GO:0005886">
    <property type="term" value="C:plasma membrane"/>
    <property type="evidence" value="ECO:0007669"/>
    <property type="project" value="UniProtKB-SubCell"/>
</dbReference>
<keyword evidence="3 6" id="KW-0812">Transmembrane</keyword>
<evidence type="ECO:0000256" key="3">
    <source>
        <dbReference type="ARBA" id="ARBA00022692"/>
    </source>
</evidence>
<keyword evidence="4 6" id="KW-1133">Transmembrane helix</keyword>
<sequence>MQMIKKIKVWQVLKTAALNLMRNDPLRIAAATAFFGTFAVPAILVVILQIFGVFLNRKKFGSNIISKLSDMVGHNSAEEIRRILINLLNLANSWLFAILMFIFLLFVSTTLFIIIRNSINQLWCIKLNSGSGFYFNLKQRVKALGIISSGGVLLFIAFVFEGLRLFLENKLQYNIPLLNGFVNELVFFVTTTLWFCIAFKFTGNGRPKWRSVILAAVSTGVLLTIGKLIMRSLLLGSNIDQIYGTSGAILLVMLFIFYSSFIFYFGVSLVDALSENFEEPIETGSHAHKFKTEPVEVTAGF</sequence>
<evidence type="ECO:0000256" key="6">
    <source>
        <dbReference type="SAM" id="Phobius"/>
    </source>
</evidence>
<protein>
    <submittedName>
        <fullName evidence="7">Uncharacterized protein</fullName>
    </submittedName>
</protein>
<dbReference type="Pfam" id="PF03631">
    <property type="entry name" value="Virul_fac_BrkB"/>
    <property type="match status" value="1"/>
</dbReference>
<gene>
    <name evidence="7" type="ORF">BCY91_08165</name>
</gene>
<feature type="transmembrane region" description="Helical" evidence="6">
    <location>
        <begin position="211"/>
        <end position="230"/>
    </location>
</feature>
<feature type="transmembrane region" description="Helical" evidence="6">
    <location>
        <begin position="143"/>
        <end position="160"/>
    </location>
</feature>
<evidence type="ECO:0000313" key="7">
    <source>
        <dbReference type="EMBL" id="RKD14440.1"/>
    </source>
</evidence>
<organism evidence="7 8">
    <name type="scientific">Pelobium manganitolerans</name>
    <dbReference type="NCBI Taxonomy" id="1842495"/>
    <lineage>
        <taxon>Bacteria</taxon>
        <taxon>Pseudomonadati</taxon>
        <taxon>Bacteroidota</taxon>
        <taxon>Sphingobacteriia</taxon>
        <taxon>Sphingobacteriales</taxon>
        <taxon>Sphingobacteriaceae</taxon>
        <taxon>Pelobium</taxon>
    </lineage>
</organism>
<feature type="transmembrane region" description="Helical" evidence="6">
    <location>
        <begin position="28"/>
        <end position="51"/>
    </location>
</feature>
<feature type="transmembrane region" description="Helical" evidence="6">
    <location>
        <begin position="180"/>
        <end position="199"/>
    </location>
</feature>
<dbReference type="AlphaFoldDB" id="A0A419S455"/>
<dbReference type="PANTHER" id="PTHR30213:SF1">
    <property type="entry name" value="INNER MEMBRANE PROTEIN YHJD"/>
    <property type="match status" value="1"/>
</dbReference>
<evidence type="ECO:0000256" key="1">
    <source>
        <dbReference type="ARBA" id="ARBA00004651"/>
    </source>
</evidence>
<proteinExistence type="predicted"/>
<evidence type="ECO:0000256" key="4">
    <source>
        <dbReference type="ARBA" id="ARBA00022989"/>
    </source>
</evidence>
<keyword evidence="5 6" id="KW-0472">Membrane</keyword>
<feature type="transmembrane region" description="Helical" evidence="6">
    <location>
        <begin position="242"/>
        <end position="267"/>
    </location>
</feature>
<comment type="subcellular location">
    <subcellularLocation>
        <location evidence="1">Cell membrane</location>
        <topology evidence="1">Multi-pass membrane protein</topology>
    </subcellularLocation>
</comment>
<feature type="transmembrane region" description="Helical" evidence="6">
    <location>
        <begin position="94"/>
        <end position="115"/>
    </location>
</feature>
<evidence type="ECO:0000256" key="2">
    <source>
        <dbReference type="ARBA" id="ARBA00022475"/>
    </source>
</evidence>
<dbReference type="Proteomes" id="UP000283433">
    <property type="component" value="Unassembled WGS sequence"/>
</dbReference>